<protein>
    <recommendedName>
        <fullName evidence="2">PDZ domain-containing protein</fullName>
    </recommendedName>
</protein>
<dbReference type="Gene3D" id="2.30.42.10">
    <property type="match status" value="1"/>
</dbReference>
<feature type="compositionally biased region" description="Polar residues" evidence="1">
    <location>
        <begin position="1"/>
        <end position="11"/>
    </location>
</feature>
<dbReference type="Pfam" id="PF13180">
    <property type="entry name" value="PDZ_2"/>
    <property type="match status" value="1"/>
</dbReference>
<dbReference type="InterPro" id="IPR036034">
    <property type="entry name" value="PDZ_sf"/>
</dbReference>
<dbReference type="SMART" id="SM00228">
    <property type="entry name" value="PDZ"/>
    <property type="match status" value="1"/>
</dbReference>
<keyword evidence="4" id="KW-1185">Reference proteome</keyword>
<dbReference type="InterPro" id="IPR001478">
    <property type="entry name" value="PDZ"/>
</dbReference>
<evidence type="ECO:0000256" key="1">
    <source>
        <dbReference type="SAM" id="MobiDB-lite"/>
    </source>
</evidence>
<proteinExistence type="predicted"/>
<reference evidence="3 4" key="1">
    <citation type="journal article" date="2015" name="Genome Biol. Evol.">
        <title>Comparative Genomics of a Bacterivorous Green Alga Reveals Evolutionary Causalities and Consequences of Phago-Mixotrophic Mode of Nutrition.</title>
        <authorList>
            <person name="Burns J.A."/>
            <person name="Paasch A."/>
            <person name="Narechania A."/>
            <person name="Kim E."/>
        </authorList>
    </citation>
    <scope>NUCLEOTIDE SEQUENCE [LARGE SCALE GENOMIC DNA]</scope>
    <source>
        <strain evidence="3 4">PLY_AMNH</strain>
    </source>
</reference>
<evidence type="ECO:0000313" key="3">
    <source>
        <dbReference type="EMBL" id="KAK3242210.1"/>
    </source>
</evidence>
<comment type="caution">
    <text evidence="3">The sequence shown here is derived from an EMBL/GenBank/DDBJ whole genome shotgun (WGS) entry which is preliminary data.</text>
</comment>
<evidence type="ECO:0000313" key="4">
    <source>
        <dbReference type="Proteomes" id="UP001190700"/>
    </source>
</evidence>
<gene>
    <name evidence="3" type="ORF">CYMTET_48081</name>
</gene>
<dbReference type="Proteomes" id="UP001190700">
    <property type="component" value="Unassembled WGS sequence"/>
</dbReference>
<accession>A0AAE0BUT6</accession>
<evidence type="ECO:0000259" key="2">
    <source>
        <dbReference type="PROSITE" id="PS50106"/>
    </source>
</evidence>
<name>A0AAE0BUT6_9CHLO</name>
<dbReference type="AlphaFoldDB" id="A0AAE0BUT6"/>
<dbReference type="EMBL" id="LGRX02033213">
    <property type="protein sequence ID" value="KAK3242210.1"/>
    <property type="molecule type" value="Genomic_DNA"/>
</dbReference>
<dbReference type="SUPFAM" id="SSF50156">
    <property type="entry name" value="PDZ domain-like"/>
    <property type="match status" value="1"/>
</dbReference>
<feature type="domain" description="PDZ" evidence="2">
    <location>
        <begin position="39"/>
        <end position="109"/>
    </location>
</feature>
<feature type="region of interest" description="Disordered" evidence="1">
    <location>
        <begin position="1"/>
        <end position="34"/>
    </location>
</feature>
<organism evidence="3 4">
    <name type="scientific">Cymbomonas tetramitiformis</name>
    <dbReference type="NCBI Taxonomy" id="36881"/>
    <lineage>
        <taxon>Eukaryota</taxon>
        <taxon>Viridiplantae</taxon>
        <taxon>Chlorophyta</taxon>
        <taxon>Pyramimonadophyceae</taxon>
        <taxon>Pyramimonadales</taxon>
        <taxon>Pyramimonadaceae</taxon>
        <taxon>Cymbomonas</taxon>
    </lineage>
</organism>
<dbReference type="PROSITE" id="PS50106">
    <property type="entry name" value="PDZ"/>
    <property type="match status" value="1"/>
</dbReference>
<sequence length="120" mass="13463">MTAGSRLSTYDASRMVPRHRPRTPEFEQTQESWAGERHGFRLGVNLKKTDAKGVTIDQLFRGEPAERAGLQVGDTVSAVNGYKTATLRDFRNAVYMAPGGADLEVFNSRDSRKRHVRVVR</sequence>